<sequence length="45" mass="5297">MRNHTHAEDEKTGQCEKEESDFHINFVFLCKVLCKDRNILQNAFG</sequence>
<gene>
    <name evidence="1" type="ORF">KL86DYS1_10983</name>
</gene>
<organism evidence="1">
    <name type="scientific">uncultured Dysgonomonas sp</name>
    <dbReference type="NCBI Taxonomy" id="206096"/>
    <lineage>
        <taxon>Bacteria</taxon>
        <taxon>Pseudomonadati</taxon>
        <taxon>Bacteroidota</taxon>
        <taxon>Bacteroidia</taxon>
        <taxon>Bacteroidales</taxon>
        <taxon>Dysgonomonadaceae</taxon>
        <taxon>Dysgonomonas</taxon>
        <taxon>environmental samples</taxon>
    </lineage>
</organism>
<dbReference type="AlphaFoldDB" id="A0A212J380"/>
<proteinExistence type="predicted"/>
<evidence type="ECO:0000313" key="1">
    <source>
        <dbReference type="EMBL" id="SBV93880.1"/>
    </source>
</evidence>
<accession>A0A212J380</accession>
<protein>
    <submittedName>
        <fullName evidence="1">Uncharacterized protein</fullName>
    </submittedName>
</protein>
<name>A0A212J380_9BACT</name>
<reference evidence="1" key="1">
    <citation type="submission" date="2016-04" db="EMBL/GenBank/DDBJ databases">
        <authorList>
            <person name="Evans L.H."/>
            <person name="Alamgir A."/>
            <person name="Owens N."/>
            <person name="Weber N.D."/>
            <person name="Virtaneva K."/>
            <person name="Barbian K."/>
            <person name="Babar A."/>
            <person name="Rosenke K."/>
        </authorList>
    </citation>
    <scope>NUCLEOTIDE SEQUENCE</scope>
    <source>
        <strain evidence="1">86-1</strain>
    </source>
</reference>
<dbReference type="EMBL" id="FLUM01000001">
    <property type="protein sequence ID" value="SBV93880.1"/>
    <property type="molecule type" value="Genomic_DNA"/>
</dbReference>